<dbReference type="AlphaFoldDB" id="A0A8H3IGH3"/>
<dbReference type="InterPro" id="IPR025110">
    <property type="entry name" value="AMP-bd_C"/>
</dbReference>
<dbReference type="Pfam" id="PF00501">
    <property type="entry name" value="AMP-binding"/>
    <property type="match status" value="1"/>
</dbReference>
<dbReference type="EMBL" id="CAJPDS010000015">
    <property type="protein sequence ID" value="CAF9914885.1"/>
    <property type="molecule type" value="Genomic_DNA"/>
</dbReference>
<name>A0A8H3IGH3_9LECA</name>
<comment type="similarity">
    <text evidence="1">Belongs to the ATP-dependent AMP-binding enzyme family.</text>
</comment>
<feature type="domain" description="AMP-binding enzyme C-terminal" evidence="3">
    <location>
        <begin position="338"/>
        <end position="417"/>
    </location>
</feature>
<evidence type="ECO:0000313" key="4">
    <source>
        <dbReference type="EMBL" id="CAF9914885.1"/>
    </source>
</evidence>
<dbReference type="PANTHER" id="PTHR43201:SF8">
    <property type="entry name" value="ACYL-COA SYNTHETASE FAMILY MEMBER 3"/>
    <property type="match status" value="1"/>
</dbReference>
<dbReference type="PANTHER" id="PTHR43201">
    <property type="entry name" value="ACYL-COA SYNTHETASE"/>
    <property type="match status" value="1"/>
</dbReference>
<dbReference type="Gene3D" id="3.30.300.30">
    <property type="match status" value="1"/>
</dbReference>
<organism evidence="4 5">
    <name type="scientific">Heterodermia speciosa</name>
    <dbReference type="NCBI Taxonomy" id="116794"/>
    <lineage>
        <taxon>Eukaryota</taxon>
        <taxon>Fungi</taxon>
        <taxon>Dikarya</taxon>
        <taxon>Ascomycota</taxon>
        <taxon>Pezizomycotina</taxon>
        <taxon>Lecanoromycetes</taxon>
        <taxon>OSLEUM clade</taxon>
        <taxon>Lecanoromycetidae</taxon>
        <taxon>Caliciales</taxon>
        <taxon>Physciaceae</taxon>
        <taxon>Heterodermia</taxon>
    </lineage>
</organism>
<protein>
    <recommendedName>
        <fullName evidence="6">AMP-dependent synthetase/ligase domain-containing protein</fullName>
    </recommendedName>
</protein>
<dbReference type="PROSITE" id="PS00455">
    <property type="entry name" value="AMP_BINDING"/>
    <property type="match status" value="1"/>
</dbReference>
<comment type="caution">
    <text evidence="4">The sequence shown here is derived from an EMBL/GenBank/DDBJ whole genome shotgun (WGS) entry which is preliminary data.</text>
</comment>
<dbReference type="CDD" id="cd04433">
    <property type="entry name" value="AFD_class_I"/>
    <property type="match status" value="1"/>
</dbReference>
<keyword evidence="5" id="KW-1185">Reference proteome</keyword>
<accession>A0A8H3IGH3</accession>
<feature type="domain" description="AMP-dependent synthetase/ligase" evidence="2">
    <location>
        <begin position="7"/>
        <end position="287"/>
    </location>
</feature>
<evidence type="ECO:0000313" key="5">
    <source>
        <dbReference type="Proteomes" id="UP000664521"/>
    </source>
</evidence>
<evidence type="ECO:0000259" key="3">
    <source>
        <dbReference type="Pfam" id="PF13193"/>
    </source>
</evidence>
<evidence type="ECO:0000259" key="2">
    <source>
        <dbReference type="Pfam" id="PF00501"/>
    </source>
</evidence>
<dbReference type="Proteomes" id="UP000664521">
    <property type="component" value="Unassembled WGS sequence"/>
</dbReference>
<dbReference type="Pfam" id="PF13193">
    <property type="entry name" value="AMP-binding_C"/>
    <property type="match status" value="1"/>
</dbReference>
<dbReference type="Gene3D" id="3.40.50.12780">
    <property type="entry name" value="N-terminal domain of ligase-like"/>
    <property type="match status" value="1"/>
</dbReference>
<gene>
    <name evidence="4" type="ORF">HETSPECPRED_002230</name>
</gene>
<dbReference type="InterPro" id="IPR000873">
    <property type="entry name" value="AMP-dep_synth/lig_dom"/>
</dbReference>
<dbReference type="OrthoDB" id="6614653at2759"/>
<dbReference type="GO" id="GO:0006631">
    <property type="term" value="P:fatty acid metabolic process"/>
    <property type="evidence" value="ECO:0007669"/>
    <property type="project" value="TreeGrafter"/>
</dbReference>
<reference evidence="4" key="1">
    <citation type="submission" date="2021-03" db="EMBL/GenBank/DDBJ databases">
        <authorList>
            <person name="Tagirdzhanova G."/>
        </authorList>
    </citation>
    <scope>NUCLEOTIDE SEQUENCE</scope>
</reference>
<proteinExistence type="inferred from homology"/>
<sequence length="464" mass="52013">MSHLKAPDVLPEEALHLLRQCKSGLILAGSPSWQLAMDIQRYADVQGHQLTTYAILTRDSSLKDPSMAVTFDVDEEMAIVPTRPSLILFTSGTTGPPKGVVHSRIFFYHGYGTSVGDLFLTHRPVHWIGGLRSIINLVLSGTRQEVIEADEAAIWERLRKGDVTMLCCIIPMWWKMMKHFQEKLSGLPTAKLDEYIKGIQAVRVARLGGGAPTPSLLKFWRETIGISLEVSYGCTETGGPGFMTDSSTNRRLERCLGRPESGVTAKLSEGDRGEILLKTWSLFSHYLDDDEATQAALTSDGFFKTGDYAYSVDGEYIIEGRISTDFLRYHGFKVPIHEVETCLLELPSVTEACIVSIPDKAATTRVAALVRLHQDFFDTNLATVRKHLSEKLLYYKLPTALRLLRAGEEIPLTVSGKVIRRKVVEKYFPLTEHCELPAEVELWDIRNEQTRLRKAWDWAGLQGC</sequence>
<evidence type="ECO:0000256" key="1">
    <source>
        <dbReference type="ARBA" id="ARBA00006432"/>
    </source>
</evidence>
<dbReference type="InterPro" id="IPR042099">
    <property type="entry name" value="ANL_N_sf"/>
</dbReference>
<dbReference type="InterPro" id="IPR020845">
    <property type="entry name" value="AMP-binding_CS"/>
</dbReference>
<dbReference type="SUPFAM" id="SSF56801">
    <property type="entry name" value="Acetyl-CoA synthetase-like"/>
    <property type="match status" value="1"/>
</dbReference>
<evidence type="ECO:0008006" key="6">
    <source>
        <dbReference type="Google" id="ProtNLM"/>
    </source>
</evidence>
<dbReference type="GO" id="GO:0031956">
    <property type="term" value="F:medium-chain fatty acid-CoA ligase activity"/>
    <property type="evidence" value="ECO:0007669"/>
    <property type="project" value="TreeGrafter"/>
</dbReference>
<dbReference type="InterPro" id="IPR045851">
    <property type="entry name" value="AMP-bd_C_sf"/>
</dbReference>